<dbReference type="PANTHER" id="PTHR47163">
    <property type="entry name" value="DDE_TNP_IS1595 DOMAIN-CONTAINING PROTEIN"/>
    <property type="match status" value="1"/>
</dbReference>
<dbReference type="EMBL" id="QXGA01000275">
    <property type="protein sequence ID" value="KAE9148743.1"/>
    <property type="molecule type" value="Genomic_DNA"/>
</dbReference>
<evidence type="ECO:0000256" key="1">
    <source>
        <dbReference type="SAM" id="MobiDB-lite"/>
    </source>
</evidence>
<proteinExistence type="predicted"/>
<evidence type="ECO:0000259" key="2">
    <source>
        <dbReference type="SMART" id="SM01126"/>
    </source>
</evidence>
<feature type="compositionally biased region" description="Basic and acidic residues" evidence="1">
    <location>
        <begin position="54"/>
        <end position="73"/>
    </location>
</feature>
<dbReference type="SMART" id="SM01126">
    <property type="entry name" value="DDE_Tnp_IS1595"/>
    <property type="match status" value="1"/>
</dbReference>
<dbReference type="AlphaFoldDB" id="A0A6A3UBW9"/>
<comment type="caution">
    <text evidence="3">The sequence shown here is derived from an EMBL/GenBank/DDBJ whole genome shotgun (WGS) entry which is preliminary data.</text>
</comment>
<gene>
    <name evidence="3" type="ORF">PF006_g6693</name>
</gene>
<dbReference type="Proteomes" id="UP000440732">
    <property type="component" value="Unassembled WGS sequence"/>
</dbReference>
<dbReference type="PANTHER" id="PTHR47163:SF2">
    <property type="entry name" value="SI:DKEY-17M8.2"/>
    <property type="match status" value="1"/>
</dbReference>
<dbReference type="InterPro" id="IPR024445">
    <property type="entry name" value="Tnp_ISXO2-like"/>
</dbReference>
<evidence type="ECO:0000313" key="3">
    <source>
        <dbReference type="EMBL" id="KAE9148743.1"/>
    </source>
</evidence>
<reference evidence="3 4" key="1">
    <citation type="submission" date="2018-08" db="EMBL/GenBank/DDBJ databases">
        <title>Genomic investigation of the strawberry pathogen Phytophthora fragariae indicates pathogenicity is determined by transcriptional variation in three key races.</title>
        <authorList>
            <person name="Adams T.M."/>
            <person name="Armitage A.D."/>
            <person name="Sobczyk M.K."/>
            <person name="Bates H.J."/>
            <person name="Dunwell J.M."/>
            <person name="Nellist C.F."/>
            <person name="Harrison R.J."/>
        </authorList>
    </citation>
    <scope>NUCLEOTIDE SEQUENCE [LARGE SCALE GENOMIC DNA]</scope>
    <source>
        <strain evidence="3 4">NOV-5</strain>
    </source>
</reference>
<evidence type="ECO:0000313" key="4">
    <source>
        <dbReference type="Proteomes" id="UP000440732"/>
    </source>
</evidence>
<feature type="domain" description="ISXO2-like transposase" evidence="2">
    <location>
        <begin position="263"/>
        <end position="427"/>
    </location>
</feature>
<name>A0A6A3UBW9_9STRA</name>
<sequence length="452" mass="51265">MNAQAYLIKAHTVTMKAHTKMVNEVREELYHLHAHLARQGSDRKNQQFAGRSCQQERHEHKTEESDDNDDRHHARSDAWQALHDLKYSSDSEDDIVICGVRATSLQPGKLGVPLASPQATASSATSYEYDVADNTDYTHDTVMAACLTEESAAAWCRRVGLLANRMACPKCANAMRLTGSGNMERWRCGRPSCRVKRSARANSFFSGSRAKLRQLVKILWFWATQTPAGSATEFTAASPTTITQWYTYARDVCSAEMLRCDMEVGGVGHVVEIDETSLRKKQKYNRGKNHPDFWVFGGVDRATKKWFAKVVFNDRTKPLLSAVIKKHIHPGTLIMSDMGKAYVTIVTRGKNKGKIYSLANNRLLRGMRYQHLWVNHTKNFRDPDTGAHTNRIEGVWEVKIKQRMKSARGMAKTMVAGYLDECLWRSWYFREKASKADYVHGLVIAIRKGYPV</sequence>
<protein>
    <recommendedName>
        <fullName evidence="2">ISXO2-like transposase domain-containing protein</fullName>
    </recommendedName>
</protein>
<dbReference type="InterPro" id="IPR053164">
    <property type="entry name" value="IS1016-like_transposase"/>
</dbReference>
<accession>A0A6A3UBW9</accession>
<organism evidence="3 4">
    <name type="scientific">Phytophthora fragariae</name>
    <dbReference type="NCBI Taxonomy" id="53985"/>
    <lineage>
        <taxon>Eukaryota</taxon>
        <taxon>Sar</taxon>
        <taxon>Stramenopiles</taxon>
        <taxon>Oomycota</taxon>
        <taxon>Peronosporomycetes</taxon>
        <taxon>Peronosporales</taxon>
        <taxon>Peronosporaceae</taxon>
        <taxon>Phytophthora</taxon>
    </lineage>
</organism>
<feature type="region of interest" description="Disordered" evidence="1">
    <location>
        <begin position="37"/>
        <end position="73"/>
    </location>
</feature>